<dbReference type="Proteomes" id="UP001516023">
    <property type="component" value="Unassembled WGS sequence"/>
</dbReference>
<dbReference type="PANTHER" id="PTHR21373">
    <property type="entry name" value="GLUCOSE REPRESSIBLE PROTEIN MAK10"/>
    <property type="match status" value="1"/>
</dbReference>
<evidence type="ECO:0000256" key="1">
    <source>
        <dbReference type="SAM" id="MobiDB-lite"/>
    </source>
</evidence>
<feature type="region of interest" description="Disordered" evidence="1">
    <location>
        <begin position="184"/>
        <end position="216"/>
    </location>
</feature>
<dbReference type="InterPro" id="IPR007244">
    <property type="entry name" value="Naa35_N"/>
</dbReference>
<sequence>MDFLQQNISKNPQDTATMQSTNTSQDNLVDITNLLRNCASQCLSYSHPFTPIHDDAASLPAFASGGDDDGTTRDLGDVLQVRGLSLEDSSSSAVERVAVEEDAGDTFTNETIRSAVATVNLRDAMSALEIGDKRMDCCEIPYQPSSTVPAQNGHAVEHHKPCKNAKLQGYQTQHDIITFPPRIAPKNLSDGTPLEPPKDCPDSQTHKPTIPTHEPPSHTLFVPTSPCPSLLPYWTTLSLSPTSPTSLLPLILLQFTALEAYIGIDSGDPMPPKRFIVCSGVMRGCDMAERLNVWTVLETEVDGGGDEEEGTVAQWALFASTLGVVRIAEAVRSIVVDADIYEEENFGPDSFGNILTLSRVEIDKIDLPLDASNQEEDPTNICSGLNRENRLVNNLWDVAISKLKQYQLSCTDESARSTIEALVLILQTQQSFFLAIQMLYNLNDKNVVVSTRRATEYSRETVRLLKRLRSNLFVERYAKHGLIESDGRLCDVTWISGHLENQACRIFLSASYDPFVNRRSLGNAPIRKARFRQIFHVIDSISNLTSELEWAVCDVMLNGNTLGRITRMLTNNSLRGSGGAGVVPAPPTGGPSPKVGTNILSRSLLLINLYFDDKLLGQYDFTDIIGQHMVQLCAVPESMIESTGSWLARLAKPLYDTLKALCLDRHRERTWTESILLPAFGALQTEAASMDEIFRGHIVLTLRRRQLMLPIILLLMERYVGLGIELGLYPHWYDLSQAYWYRDFTLTALINVQSTIEKERIERKLLELQVNMEHEEEEKKNTLSQQHSNQKKGGGGKKKKGKKPKGLASSPSTAANPHASAMDAISKMSEESLEDRIEFTAYTLHRSLCRGMVRLIAALRQAKLLKDPPSSMTFFTTHRKRFEKRFEVFGNLPQPPSLSFDDYETGSDFSAVNDRDLIASARDCFRMGKSVVDRLLDVILPSDTTAALSGIEQRKDNDLFVSIRRDEVMALAKVCVSNSLFLLKLETSLEGQKPEEVSSLIFDTHKAYCTATT</sequence>
<evidence type="ECO:0000313" key="3">
    <source>
        <dbReference type="EMBL" id="KAL3786136.1"/>
    </source>
</evidence>
<evidence type="ECO:0000259" key="2">
    <source>
        <dbReference type="Pfam" id="PF25789"/>
    </source>
</evidence>
<evidence type="ECO:0000313" key="4">
    <source>
        <dbReference type="Proteomes" id="UP001516023"/>
    </source>
</evidence>
<organism evidence="3 4">
    <name type="scientific">Cyclotella cryptica</name>
    <dbReference type="NCBI Taxonomy" id="29204"/>
    <lineage>
        <taxon>Eukaryota</taxon>
        <taxon>Sar</taxon>
        <taxon>Stramenopiles</taxon>
        <taxon>Ochrophyta</taxon>
        <taxon>Bacillariophyta</taxon>
        <taxon>Coscinodiscophyceae</taxon>
        <taxon>Thalassiosirophycidae</taxon>
        <taxon>Stephanodiscales</taxon>
        <taxon>Stephanodiscaceae</taxon>
        <taxon>Cyclotella</taxon>
    </lineage>
</organism>
<feature type="compositionally biased region" description="Basic residues" evidence="1">
    <location>
        <begin position="794"/>
        <end position="805"/>
    </location>
</feature>
<accession>A0ABD3PFQ7</accession>
<dbReference type="Pfam" id="PF25789">
    <property type="entry name" value="TPR_NAA35"/>
    <property type="match status" value="1"/>
</dbReference>
<dbReference type="PANTHER" id="PTHR21373:SF0">
    <property type="entry name" value="N-ALPHA-ACETYLTRANSFERASE 35, NATC AUXILIARY SUBUNIT"/>
    <property type="match status" value="1"/>
</dbReference>
<name>A0ABD3PFQ7_9STRA</name>
<dbReference type="AlphaFoldDB" id="A0ABD3PFQ7"/>
<proteinExistence type="predicted"/>
<dbReference type="GO" id="GO:0005737">
    <property type="term" value="C:cytoplasm"/>
    <property type="evidence" value="ECO:0007669"/>
    <property type="project" value="UniProtKB-SubCell"/>
</dbReference>
<dbReference type="EMBL" id="JABMIG020000201">
    <property type="protein sequence ID" value="KAL3786136.1"/>
    <property type="molecule type" value="Genomic_DNA"/>
</dbReference>
<feature type="domain" description="NAA35-like TPR repeats" evidence="2">
    <location>
        <begin position="597"/>
        <end position="1011"/>
    </location>
</feature>
<dbReference type="InterPro" id="IPR057982">
    <property type="entry name" value="TPR_NAA35"/>
</dbReference>
<keyword evidence="4" id="KW-1185">Reference proteome</keyword>
<gene>
    <name evidence="3" type="ORF">HJC23_010710</name>
</gene>
<protein>
    <recommendedName>
        <fullName evidence="2">NAA35-like TPR repeats domain-containing protein</fullName>
    </recommendedName>
</protein>
<feature type="region of interest" description="Disordered" evidence="1">
    <location>
        <begin position="1"/>
        <end position="22"/>
    </location>
</feature>
<feature type="compositionally biased region" description="Basic and acidic residues" evidence="1">
    <location>
        <begin position="196"/>
        <end position="205"/>
    </location>
</feature>
<reference evidence="3 4" key="1">
    <citation type="journal article" date="2020" name="G3 (Bethesda)">
        <title>Improved Reference Genome for Cyclotella cryptica CCMP332, a Model for Cell Wall Morphogenesis, Salinity Adaptation, and Lipid Production in Diatoms (Bacillariophyta).</title>
        <authorList>
            <person name="Roberts W.R."/>
            <person name="Downey K.M."/>
            <person name="Ruck E.C."/>
            <person name="Traller J.C."/>
            <person name="Alverson A.J."/>
        </authorList>
    </citation>
    <scope>NUCLEOTIDE SEQUENCE [LARGE SCALE GENOMIC DNA]</scope>
    <source>
        <strain evidence="3 4">CCMP332</strain>
    </source>
</reference>
<comment type="caution">
    <text evidence="3">The sequence shown here is derived from an EMBL/GenBank/DDBJ whole genome shotgun (WGS) entry which is preliminary data.</text>
</comment>
<feature type="region of interest" description="Disordered" evidence="1">
    <location>
        <begin position="776"/>
        <end position="821"/>
    </location>
</feature>